<dbReference type="Gene3D" id="1.10.3780.10">
    <property type="entry name" value="SusD-like"/>
    <property type="match status" value="1"/>
</dbReference>
<evidence type="ECO:0000259" key="7">
    <source>
        <dbReference type="Pfam" id="PF07980"/>
    </source>
</evidence>
<dbReference type="InterPro" id="IPR012944">
    <property type="entry name" value="SusD_RagB_dom"/>
</dbReference>
<evidence type="ECO:0000256" key="4">
    <source>
        <dbReference type="ARBA" id="ARBA00023136"/>
    </source>
</evidence>
<keyword evidence="5" id="KW-0998">Cell outer membrane</keyword>
<sequence>MKIQNIKLITIARAFLLVFLFSSCANELNIGPINPQIDLTFSKEDVFAKIYATLGHTGQEGPYGNGDVAGIDEGTSAFYRLIVTLNEFPSDEVLCSWNDVGIPEINFINWGSSHNMVEGLYGRLLFDVTICNHFLEQTEGFSDSETVRQKAEVRFIRALNYYYLMDLFGNPPFVQKVSTDLPLQIERSNLFVFIENELNDIEADLFEPTQAPFGRVDKAALWLLLSRLYLNAEVYTDIPKWGEALKYADKVISSGYGLCSNYEYLFMADNGENAETRKEMILPIRQDGIKIRTFGGALFPIASTRASGMVPWGTSEGWGGVRARKALIDKFFPYNNAPVGTSKEEMMVAAKDRRALFYSGGYVNDEGNRDRDCTVKITNVNNFKEGFSIVKWSNNRSDGKAAQDPQWVDTDIPFFRLAEAYLIYAEAAVRLGQNEDEALRKVNLLRKRAGATELVTLTLDDILDEKCREFYFEGHRRTDLIRYGYFTSGTYLWDWKGGQSDGVAVDTNYNLFPIPVSDIINNPNLKQNPGY</sequence>
<accession>A0A414WDZ3</accession>
<dbReference type="EMBL" id="WCUR01000005">
    <property type="protein sequence ID" value="KAB4118990.1"/>
    <property type="molecule type" value="Genomic_DNA"/>
</dbReference>
<evidence type="ECO:0000313" key="8">
    <source>
        <dbReference type="EMBL" id="KAB4109433.1"/>
    </source>
</evidence>
<keyword evidence="3 6" id="KW-0732">Signal</keyword>
<keyword evidence="4" id="KW-0472">Membrane</keyword>
<dbReference type="PROSITE" id="PS51257">
    <property type="entry name" value="PROKAR_LIPOPROTEIN"/>
    <property type="match status" value="1"/>
</dbReference>
<feature type="signal peptide" evidence="6">
    <location>
        <begin position="1"/>
        <end position="25"/>
    </location>
</feature>
<dbReference type="EMBL" id="WCUP01000006">
    <property type="protein sequence ID" value="KAB4109433.1"/>
    <property type="molecule type" value="Genomic_DNA"/>
</dbReference>
<evidence type="ECO:0000313" key="13">
    <source>
        <dbReference type="Proteomes" id="UP000434462"/>
    </source>
</evidence>
<dbReference type="GO" id="GO:0009279">
    <property type="term" value="C:cell outer membrane"/>
    <property type="evidence" value="ECO:0007669"/>
    <property type="project" value="UniProtKB-SubCell"/>
</dbReference>
<comment type="subcellular location">
    <subcellularLocation>
        <location evidence="1">Cell outer membrane</location>
    </subcellularLocation>
</comment>
<evidence type="ECO:0000256" key="5">
    <source>
        <dbReference type="ARBA" id="ARBA00023237"/>
    </source>
</evidence>
<evidence type="ECO:0000313" key="9">
    <source>
        <dbReference type="EMBL" id="KAB4118990.1"/>
    </source>
</evidence>
<proteinExistence type="inferred from homology"/>
<evidence type="ECO:0000256" key="3">
    <source>
        <dbReference type="ARBA" id="ARBA00022729"/>
    </source>
</evidence>
<evidence type="ECO:0000256" key="2">
    <source>
        <dbReference type="ARBA" id="ARBA00006275"/>
    </source>
</evidence>
<dbReference type="Gene3D" id="1.25.40.390">
    <property type="match status" value="1"/>
</dbReference>
<gene>
    <name evidence="11" type="ORF">DW216_09180</name>
    <name evidence="8" type="ORF">GAQ70_09620</name>
    <name evidence="9" type="ORF">GAQ72_03280</name>
    <name evidence="10" type="ORF">GAQ75_00910</name>
</gene>
<protein>
    <submittedName>
        <fullName evidence="11">RagB/SusD family nutrient uptake outer membrane protein</fullName>
    </submittedName>
</protein>
<comment type="caution">
    <text evidence="11">The sequence shown here is derived from an EMBL/GenBank/DDBJ whole genome shotgun (WGS) entry which is preliminary data.</text>
</comment>
<evidence type="ECO:0000256" key="6">
    <source>
        <dbReference type="SAM" id="SignalP"/>
    </source>
</evidence>
<evidence type="ECO:0000313" key="14">
    <source>
        <dbReference type="Proteomes" id="UP000438773"/>
    </source>
</evidence>
<comment type="similarity">
    <text evidence="2">Belongs to the SusD family.</text>
</comment>
<dbReference type="InterPro" id="IPR011990">
    <property type="entry name" value="TPR-like_helical_dom_sf"/>
</dbReference>
<dbReference type="CDD" id="cd08977">
    <property type="entry name" value="SusD"/>
    <property type="match status" value="1"/>
</dbReference>
<evidence type="ECO:0000313" key="11">
    <source>
        <dbReference type="EMBL" id="RHH32148.1"/>
    </source>
</evidence>
<dbReference type="Gene3D" id="1.25.40.10">
    <property type="entry name" value="Tetratricopeptide repeat domain"/>
    <property type="match status" value="1"/>
</dbReference>
<dbReference type="AlphaFoldDB" id="A0A414WDZ3"/>
<evidence type="ECO:0000256" key="1">
    <source>
        <dbReference type="ARBA" id="ARBA00004442"/>
    </source>
</evidence>
<feature type="domain" description="RagB/SusD" evidence="7">
    <location>
        <begin position="314"/>
        <end position="531"/>
    </location>
</feature>
<dbReference type="Proteomes" id="UP000438773">
    <property type="component" value="Unassembled WGS sequence"/>
</dbReference>
<dbReference type="EMBL" id="QRJL01000004">
    <property type="protein sequence ID" value="RHH32148.1"/>
    <property type="molecule type" value="Genomic_DNA"/>
</dbReference>
<dbReference type="SUPFAM" id="SSF48452">
    <property type="entry name" value="TPR-like"/>
    <property type="match status" value="1"/>
</dbReference>
<dbReference type="Pfam" id="PF07980">
    <property type="entry name" value="SusD_RagB"/>
    <property type="match status" value="1"/>
</dbReference>
<evidence type="ECO:0000313" key="10">
    <source>
        <dbReference type="EMBL" id="KAB4128874.1"/>
    </source>
</evidence>
<feature type="chain" id="PRO_5036105444" evidence="6">
    <location>
        <begin position="26"/>
        <end position="531"/>
    </location>
</feature>
<evidence type="ECO:0000313" key="15">
    <source>
        <dbReference type="Proteomes" id="UP000441711"/>
    </source>
</evidence>
<reference evidence="11 12" key="1">
    <citation type="submission" date="2018-08" db="EMBL/GenBank/DDBJ databases">
        <title>A genome reference for cultivated species of the human gut microbiota.</title>
        <authorList>
            <person name="Zou Y."/>
            <person name="Xue W."/>
            <person name="Luo G."/>
        </authorList>
    </citation>
    <scope>NUCLEOTIDE SEQUENCE [LARGE SCALE GENOMIC DNA]</scope>
    <source>
        <strain evidence="11 12">AM18-14LB</strain>
    </source>
</reference>
<dbReference type="RefSeq" id="WP_118274397.1">
    <property type="nucleotide sequence ID" value="NZ_CAXSNS010000003.1"/>
</dbReference>
<dbReference type="Proteomes" id="UP000434462">
    <property type="component" value="Unassembled WGS sequence"/>
</dbReference>
<dbReference type="EMBL" id="WCUQ01000001">
    <property type="protein sequence ID" value="KAB4128874.1"/>
    <property type="molecule type" value="Genomic_DNA"/>
</dbReference>
<name>A0A414WDZ3_BACUN</name>
<reference evidence="13 14" key="2">
    <citation type="journal article" date="2019" name="Nat. Med.">
        <title>A library of human gut bacterial isolates paired with longitudinal multiomics data enables mechanistic microbiome research.</title>
        <authorList>
            <person name="Poyet M."/>
            <person name="Groussin M."/>
            <person name="Gibbons S.M."/>
            <person name="Avila-Pacheco J."/>
            <person name="Jiang X."/>
            <person name="Kearney S.M."/>
            <person name="Perrotta A.R."/>
            <person name="Berdy B."/>
            <person name="Zhao S."/>
            <person name="Lieberman T.D."/>
            <person name="Swanson P.K."/>
            <person name="Smith M."/>
            <person name="Roesemann S."/>
            <person name="Alexander J.E."/>
            <person name="Rich S.A."/>
            <person name="Livny J."/>
            <person name="Vlamakis H."/>
            <person name="Clish C."/>
            <person name="Bullock K."/>
            <person name="Deik A."/>
            <person name="Scott J."/>
            <person name="Pierce K.A."/>
            <person name="Xavier R.J."/>
            <person name="Alm E.J."/>
        </authorList>
    </citation>
    <scope>NUCLEOTIDE SEQUENCE [LARGE SCALE GENOMIC DNA]</scope>
    <source>
        <strain evidence="8 15">BIOML-A36</strain>
        <strain evidence="10 14">BIOML-A37</strain>
        <strain evidence="9 13">BIOML-A38</strain>
    </source>
</reference>
<organism evidence="11 12">
    <name type="scientific">Bacteroides uniformis</name>
    <dbReference type="NCBI Taxonomy" id="820"/>
    <lineage>
        <taxon>Bacteria</taxon>
        <taxon>Pseudomonadati</taxon>
        <taxon>Bacteroidota</taxon>
        <taxon>Bacteroidia</taxon>
        <taxon>Bacteroidales</taxon>
        <taxon>Bacteroidaceae</taxon>
        <taxon>Bacteroides</taxon>
    </lineage>
</organism>
<dbReference type="Proteomes" id="UP000283766">
    <property type="component" value="Unassembled WGS sequence"/>
</dbReference>
<dbReference type="Proteomes" id="UP000441711">
    <property type="component" value="Unassembled WGS sequence"/>
</dbReference>
<evidence type="ECO:0000313" key="12">
    <source>
        <dbReference type="Proteomes" id="UP000283766"/>
    </source>
</evidence>